<dbReference type="Proteomes" id="UP000288805">
    <property type="component" value="Unassembled WGS sequence"/>
</dbReference>
<comment type="caution">
    <text evidence="2">The sequence shown here is derived from an EMBL/GenBank/DDBJ whole genome shotgun (WGS) entry which is preliminary data.</text>
</comment>
<feature type="region of interest" description="Disordered" evidence="1">
    <location>
        <begin position="1"/>
        <end position="39"/>
    </location>
</feature>
<accession>A0A438J5D5</accession>
<reference evidence="2 3" key="1">
    <citation type="journal article" date="2018" name="PLoS Genet.">
        <title>Population sequencing reveals clonal diversity and ancestral inbreeding in the grapevine cultivar Chardonnay.</title>
        <authorList>
            <person name="Roach M.J."/>
            <person name="Johnson D.L."/>
            <person name="Bohlmann J."/>
            <person name="van Vuuren H.J."/>
            <person name="Jones S.J."/>
            <person name="Pretorius I.S."/>
            <person name="Schmidt S.A."/>
            <person name="Borneman A.R."/>
        </authorList>
    </citation>
    <scope>NUCLEOTIDE SEQUENCE [LARGE SCALE GENOMIC DNA]</scope>
    <source>
        <strain evidence="3">cv. Chardonnay</strain>
        <tissue evidence="2">Leaf</tissue>
    </source>
</reference>
<sequence>MWKGQNDGVSMELPSAPHKDDNSMRTPADEAWAGRSGQQQFGYEQNQPDLLVANIETIQLNTIKEKERSKAPETIPEKKPNNPETSKDNHHLWHVYLSKLDVSADLTYPELYNQCTSLMDKEQSKAVDEDASKVLYAEEVIEAKIKISNGKSSTSLFAAINDSVFQDIAVMPIPSPDEDKLVAQVSTCDQQQVEVIASSDQEKVEMSIPPQKLEVPLESPNEKVNEPVAAADSLEMLEEPVPSPDKVKMEVDPEIFDETLPTSAPITSKMEVDPEINQETSKGPVENQAATDTVDTIDEKLVDTKSDPLFFSDRPSEGCESVMPELIESGSYQMRSSIPNKLGPSTLLVCVSAAAGVWVSALPIPLKTFPRRSGFCFQTPHLFMVLVFRLKPAVIFEEAPSFGRADAECDVVCVMSCVTDYTTVVSVFF</sequence>
<proteinExistence type="predicted"/>
<protein>
    <submittedName>
        <fullName evidence="2">Uncharacterized protein</fullName>
    </submittedName>
</protein>
<organism evidence="2 3">
    <name type="scientific">Vitis vinifera</name>
    <name type="common">Grape</name>
    <dbReference type="NCBI Taxonomy" id="29760"/>
    <lineage>
        <taxon>Eukaryota</taxon>
        <taxon>Viridiplantae</taxon>
        <taxon>Streptophyta</taxon>
        <taxon>Embryophyta</taxon>
        <taxon>Tracheophyta</taxon>
        <taxon>Spermatophyta</taxon>
        <taxon>Magnoliopsida</taxon>
        <taxon>eudicotyledons</taxon>
        <taxon>Gunneridae</taxon>
        <taxon>Pentapetalae</taxon>
        <taxon>rosids</taxon>
        <taxon>Vitales</taxon>
        <taxon>Vitaceae</taxon>
        <taxon>Viteae</taxon>
        <taxon>Vitis</taxon>
    </lineage>
</organism>
<evidence type="ECO:0000313" key="2">
    <source>
        <dbReference type="EMBL" id="RVX04155.1"/>
    </source>
</evidence>
<feature type="region of interest" description="Disordered" evidence="1">
    <location>
        <begin position="278"/>
        <end position="298"/>
    </location>
</feature>
<gene>
    <name evidence="2" type="ORF">CK203_015686</name>
</gene>
<dbReference type="AlphaFoldDB" id="A0A438J5D5"/>
<name>A0A438J5D5_VITVI</name>
<evidence type="ECO:0000256" key="1">
    <source>
        <dbReference type="SAM" id="MobiDB-lite"/>
    </source>
</evidence>
<dbReference type="PANTHER" id="PTHR34837">
    <property type="entry name" value="OS05G0595500 PROTEIN"/>
    <property type="match status" value="1"/>
</dbReference>
<feature type="region of interest" description="Disordered" evidence="1">
    <location>
        <begin position="63"/>
        <end position="88"/>
    </location>
</feature>
<dbReference type="EMBL" id="QGNW01000062">
    <property type="protein sequence ID" value="RVX04155.1"/>
    <property type="molecule type" value="Genomic_DNA"/>
</dbReference>
<dbReference type="PANTHER" id="PTHR34837:SF1">
    <property type="entry name" value="LOW PROTEIN: ZINC FINGER CCCH DOMAIN PROTEIN"/>
    <property type="match status" value="1"/>
</dbReference>
<evidence type="ECO:0000313" key="3">
    <source>
        <dbReference type="Proteomes" id="UP000288805"/>
    </source>
</evidence>